<keyword evidence="5" id="KW-1185">Reference proteome</keyword>
<evidence type="ECO:0000313" key="5">
    <source>
        <dbReference type="Proteomes" id="UP000221369"/>
    </source>
</evidence>
<keyword evidence="2" id="KW-0521">NADP</keyword>
<evidence type="ECO:0000256" key="2">
    <source>
        <dbReference type="ARBA" id="ARBA00022857"/>
    </source>
</evidence>
<dbReference type="Gene3D" id="3.90.25.10">
    <property type="entry name" value="UDP-galactose 4-epimerase, domain 1"/>
    <property type="match status" value="1"/>
</dbReference>
<evidence type="ECO:0000259" key="3">
    <source>
        <dbReference type="Pfam" id="PF05368"/>
    </source>
</evidence>
<dbReference type="InterPro" id="IPR051164">
    <property type="entry name" value="NmrA-like_oxidored"/>
</dbReference>
<dbReference type="Pfam" id="PF05368">
    <property type="entry name" value="NmrA"/>
    <property type="match status" value="1"/>
</dbReference>
<protein>
    <submittedName>
        <fullName evidence="4">Uncharacterized protein YbjT (DUF2867 family)</fullName>
    </submittedName>
</protein>
<evidence type="ECO:0000256" key="1">
    <source>
        <dbReference type="ARBA" id="ARBA00006328"/>
    </source>
</evidence>
<feature type="domain" description="NmrA-like" evidence="3">
    <location>
        <begin position="1"/>
        <end position="278"/>
    </location>
</feature>
<dbReference type="Gene3D" id="3.40.50.720">
    <property type="entry name" value="NAD(P)-binding Rossmann-like Domain"/>
    <property type="match status" value="1"/>
</dbReference>
<proteinExistence type="inferred from homology"/>
<dbReference type="CDD" id="cd05251">
    <property type="entry name" value="NmrA_like_SDR_a"/>
    <property type="match status" value="1"/>
</dbReference>
<sequence length="284" mass="30467">MTSTILVSGATGTQGGAVARALLRHGHTVRAMTRNPDGAGARALAESGAEIVVADFDDPQSLRAAASTVDAIYAMGTPYESEAATEERQAITLVDAAASADVRFIVYSSVASALNDTKVPHFESKANVERHMATIDVPHTVVAPAMFTDNILSPQNREALENGRYAFPVPAGTRVQKVPMSDLAEFTALVFDDPQRFAGQRIELASSEETGAEVAKALSAVLGRDVEYAEIPLEAIEASGNADLAAMMRFFRERGYSVDIDALHAAYPEVGWHTVESWAREQEW</sequence>
<gene>
    <name evidence="4" type="ORF">ATJ78_0774</name>
</gene>
<comment type="similarity">
    <text evidence="1">Belongs to the NmrA-type oxidoreductase family.</text>
</comment>
<dbReference type="AlphaFoldDB" id="A0A2A9DT37"/>
<dbReference type="EMBL" id="PDJE01000001">
    <property type="protein sequence ID" value="PFG29858.1"/>
    <property type="molecule type" value="Genomic_DNA"/>
</dbReference>
<comment type="caution">
    <text evidence="4">The sequence shown here is derived from an EMBL/GenBank/DDBJ whole genome shotgun (WGS) entry which is preliminary data.</text>
</comment>
<dbReference type="SUPFAM" id="SSF51735">
    <property type="entry name" value="NAD(P)-binding Rossmann-fold domains"/>
    <property type="match status" value="1"/>
</dbReference>
<organism evidence="4 5">
    <name type="scientific">Paramicrobacterium agarici</name>
    <dbReference type="NCBI Taxonomy" id="630514"/>
    <lineage>
        <taxon>Bacteria</taxon>
        <taxon>Bacillati</taxon>
        <taxon>Actinomycetota</taxon>
        <taxon>Actinomycetes</taxon>
        <taxon>Micrococcales</taxon>
        <taxon>Microbacteriaceae</taxon>
        <taxon>Paramicrobacterium</taxon>
    </lineage>
</organism>
<dbReference type="InterPro" id="IPR008030">
    <property type="entry name" value="NmrA-like"/>
</dbReference>
<dbReference type="RefSeq" id="WP_098406384.1">
    <property type="nucleotide sequence ID" value="NZ_PDJE01000001.1"/>
</dbReference>
<reference evidence="4 5" key="1">
    <citation type="submission" date="2017-10" db="EMBL/GenBank/DDBJ databases">
        <title>Sequencing the genomes of 1000 actinobacteria strains.</title>
        <authorList>
            <person name="Klenk H.-P."/>
        </authorList>
    </citation>
    <scope>NUCLEOTIDE SEQUENCE [LARGE SCALE GENOMIC DNA]</scope>
    <source>
        <strain evidence="4 5">DSM 21798</strain>
    </source>
</reference>
<evidence type="ECO:0000313" key="4">
    <source>
        <dbReference type="EMBL" id="PFG29858.1"/>
    </source>
</evidence>
<dbReference type="Proteomes" id="UP000221369">
    <property type="component" value="Unassembled WGS sequence"/>
</dbReference>
<dbReference type="PANTHER" id="PTHR42748">
    <property type="entry name" value="NITROGEN METABOLITE REPRESSION PROTEIN NMRA FAMILY MEMBER"/>
    <property type="match status" value="1"/>
</dbReference>
<dbReference type="PANTHER" id="PTHR42748:SF7">
    <property type="entry name" value="NMRA LIKE REDOX SENSOR 1-RELATED"/>
    <property type="match status" value="1"/>
</dbReference>
<dbReference type="InterPro" id="IPR036291">
    <property type="entry name" value="NAD(P)-bd_dom_sf"/>
</dbReference>
<name>A0A2A9DT37_9MICO</name>
<accession>A0A2A9DT37</accession>